<evidence type="ECO:0000313" key="3">
    <source>
        <dbReference type="Proteomes" id="UP000320176"/>
    </source>
</evidence>
<reference evidence="2 3" key="1">
    <citation type="submission" date="2019-02" db="EMBL/GenBank/DDBJ databases">
        <title>Deep-cultivation of Planctomycetes and their phenomic and genomic characterization uncovers novel biology.</title>
        <authorList>
            <person name="Wiegand S."/>
            <person name="Jogler M."/>
            <person name="Boedeker C."/>
            <person name="Pinto D."/>
            <person name="Vollmers J."/>
            <person name="Rivas-Marin E."/>
            <person name="Kohn T."/>
            <person name="Peeters S.H."/>
            <person name="Heuer A."/>
            <person name="Rast P."/>
            <person name="Oberbeckmann S."/>
            <person name="Bunk B."/>
            <person name="Jeske O."/>
            <person name="Meyerdierks A."/>
            <person name="Storesund J.E."/>
            <person name="Kallscheuer N."/>
            <person name="Luecker S."/>
            <person name="Lage O.M."/>
            <person name="Pohl T."/>
            <person name="Merkel B.J."/>
            <person name="Hornburger P."/>
            <person name="Mueller R.-W."/>
            <person name="Bruemmer F."/>
            <person name="Labrenz M."/>
            <person name="Spormann A.M."/>
            <person name="Op Den Camp H."/>
            <person name="Overmann J."/>
            <person name="Amann R."/>
            <person name="Jetten M.S.M."/>
            <person name="Mascher T."/>
            <person name="Medema M.H."/>
            <person name="Devos D.P."/>
            <person name="Kaster A.-K."/>
            <person name="Ovreas L."/>
            <person name="Rohde M."/>
            <person name="Galperin M.Y."/>
            <person name="Jogler C."/>
        </authorList>
    </citation>
    <scope>NUCLEOTIDE SEQUENCE [LARGE SCALE GENOMIC DNA]</scope>
    <source>
        <strain evidence="2 3">Pla52n</strain>
    </source>
</reference>
<dbReference type="GO" id="GO:0007165">
    <property type="term" value="P:signal transduction"/>
    <property type="evidence" value="ECO:0007669"/>
    <property type="project" value="InterPro"/>
</dbReference>
<sequence>MVNTHLAATVSGEKRTRDSIFISYRASDASALAGLLWKTLVDRFGINCVFLAPAEIEPGQAFADRLMAELDRAAVIIAVIGKDWLSAKDEFHRRRLDDPDDWVRKEIVYGLENNDVVVIPFLAPGATFLSGDAAAKAYPPDMQSLATLHAHSAGNDHEIGDRFTEIVSSSLPAIDAVSKPRLGLSQGSELVVVAHCKSSSLASIADSETSDSQQHSRKLELIRQLGDCLPGQIVVHELTDGSSELPEAVKIDLLMCQAAILLMERSGITSMAFHREASILGWRAALGMPLVTIPVDGISQAEISESTLEFLNDSVPSFCKSKRQPKSWDKIVVNTKTKLVQHLADRAFRVASDPATKWANDVKEILSMVGDSFLPVLAEQLKIPKSCWTETSDKRRLLAASLIDTDLISAYDFLREVSAHFAEQPVGPNGSRHLVKRVIPLWVDLDAGREILRSSMLPKGSRMCGVRLSQLEWAAHATMRASAGAVRYPNVELEAVAGENAVDELIERHDAVLREFLDYEVDDSPEFVERQLQQDHATVFAVLDSRSLRNDQLKRLISTLQSRFPGITFVLVSDQENNAWKFRPSMKIAIGHMEKDQESVVRHYIKKCKRLANEER</sequence>
<dbReference type="PROSITE" id="PS50104">
    <property type="entry name" value="TIR"/>
    <property type="match status" value="1"/>
</dbReference>
<dbReference type="SUPFAM" id="SSF52200">
    <property type="entry name" value="Toll/Interleukin receptor TIR domain"/>
    <property type="match status" value="1"/>
</dbReference>
<dbReference type="Pfam" id="PF13676">
    <property type="entry name" value="TIR_2"/>
    <property type="match status" value="1"/>
</dbReference>
<protein>
    <recommendedName>
        <fullName evidence="1">TIR domain-containing protein</fullName>
    </recommendedName>
</protein>
<keyword evidence="3" id="KW-1185">Reference proteome</keyword>
<organism evidence="2 3">
    <name type="scientific">Stieleria varia</name>
    <dbReference type="NCBI Taxonomy" id="2528005"/>
    <lineage>
        <taxon>Bacteria</taxon>
        <taxon>Pseudomonadati</taxon>
        <taxon>Planctomycetota</taxon>
        <taxon>Planctomycetia</taxon>
        <taxon>Pirellulales</taxon>
        <taxon>Pirellulaceae</taxon>
        <taxon>Stieleria</taxon>
    </lineage>
</organism>
<evidence type="ECO:0000313" key="2">
    <source>
        <dbReference type="EMBL" id="TWU04739.1"/>
    </source>
</evidence>
<dbReference type="OrthoDB" id="574237at2"/>
<comment type="caution">
    <text evidence="2">The sequence shown here is derived from an EMBL/GenBank/DDBJ whole genome shotgun (WGS) entry which is preliminary data.</text>
</comment>
<dbReference type="Proteomes" id="UP000320176">
    <property type="component" value="Unassembled WGS sequence"/>
</dbReference>
<dbReference type="RefSeq" id="WP_146520106.1">
    <property type="nucleotide sequence ID" value="NZ_CP151726.1"/>
</dbReference>
<dbReference type="EMBL" id="SJPN01000003">
    <property type="protein sequence ID" value="TWU04739.1"/>
    <property type="molecule type" value="Genomic_DNA"/>
</dbReference>
<dbReference type="Gene3D" id="3.40.50.10140">
    <property type="entry name" value="Toll/interleukin-1 receptor homology (TIR) domain"/>
    <property type="match status" value="1"/>
</dbReference>
<dbReference type="AlphaFoldDB" id="A0A5C6AZX0"/>
<gene>
    <name evidence="2" type="ORF">Pla52n_27820</name>
</gene>
<dbReference type="InterPro" id="IPR000157">
    <property type="entry name" value="TIR_dom"/>
</dbReference>
<dbReference type="InterPro" id="IPR035897">
    <property type="entry name" value="Toll_tir_struct_dom_sf"/>
</dbReference>
<accession>A0A5C6AZX0</accession>
<proteinExistence type="predicted"/>
<evidence type="ECO:0000259" key="1">
    <source>
        <dbReference type="PROSITE" id="PS50104"/>
    </source>
</evidence>
<name>A0A5C6AZX0_9BACT</name>
<feature type="domain" description="TIR" evidence="1">
    <location>
        <begin position="16"/>
        <end position="171"/>
    </location>
</feature>